<gene>
    <name evidence="2" type="ORF">ACFSJU_14775</name>
</gene>
<keyword evidence="1" id="KW-0472">Membrane</keyword>
<evidence type="ECO:0000256" key="1">
    <source>
        <dbReference type="SAM" id="Phobius"/>
    </source>
</evidence>
<sequence length="100" mass="11737">MKNMPGSAQENEFNVFHIPKWLRSGIMIGFLSISLISNWFLYNKVDRLYTEKDKMQEKLYEKMIDYVNPTLQKMDRASNKAEETTVRVDSALNSISQQNK</sequence>
<feature type="transmembrane region" description="Helical" evidence="1">
    <location>
        <begin position="20"/>
        <end position="42"/>
    </location>
</feature>
<dbReference type="RefSeq" id="WP_255900470.1">
    <property type="nucleotide sequence ID" value="NZ_JAFMZO010000002.1"/>
</dbReference>
<organism evidence="2 3">
    <name type="scientific">Paradesertivirga mongoliensis</name>
    <dbReference type="NCBI Taxonomy" id="2100740"/>
    <lineage>
        <taxon>Bacteria</taxon>
        <taxon>Pseudomonadati</taxon>
        <taxon>Bacteroidota</taxon>
        <taxon>Sphingobacteriia</taxon>
        <taxon>Sphingobacteriales</taxon>
        <taxon>Sphingobacteriaceae</taxon>
        <taxon>Paradesertivirga</taxon>
    </lineage>
</organism>
<keyword evidence="1" id="KW-1133">Transmembrane helix</keyword>
<dbReference type="EMBL" id="JBHUHZ010000002">
    <property type="protein sequence ID" value="MFD2163671.1"/>
    <property type="molecule type" value="Genomic_DNA"/>
</dbReference>
<protein>
    <submittedName>
        <fullName evidence="2">Uncharacterized protein</fullName>
    </submittedName>
</protein>
<reference evidence="3" key="1">
    <citation type="journal article" date="2019" name="Int. J. Syst. Evol. Microbiol.">
        <title>The Global Catalogue of Microorganisms (GCM) 10K type strain sequencing project: providing services to taxonomists for standard genome sequencing and annotation.</title>
        <authorList>
            <consortium name="The Broad Institute Genomics Platform"/>
            <consortium name="The Broad Institute Genome Sequencing Center for Infectious Disease"/>
            <person name="Wu L."/>
            <person name="Ma J."/>
        </authorList>
    </citation>
    <scope>NUCLEOTIDE SEQUENCE [LARGE SCALE GENOMIC DNA]</scope>
    <source>
        <strain evidence="3">KCTC 42217</strain>
    </source>
</reference>
<keyword evidence="3" id="KW-1185">Reference proteome</keyword>
<name>A0ABW4ZPG3_9SPHI</name>
<evidence type="ECO:0000313" key="3">
    <source>
        <dbReference type="Proteomes" id="UP001597387"/>
    </source>
</evidence>
<comment type="caution">
    <text evidence="2">The sequence shown here is derived from an EMBL/GenBank/DDBJ whole genome shotgun (WGS) entry which is preliminary data.</text>
</comment>
<proteinExistence type="predicted"/>
<accession>A0ABW4ZPG3</accession>
<keyword evidence="1" id="KW-0812">Transmembrane</keyword>
<evidence type="ECO:0000313" key="2">
    <source>
        <dbReference type="EMBL" id="MFD2163671.1"/>
    </source>
</evidence>
<dbReference type="Proteomes" id="UP001597387">
    <property type="component" value="Unassembled WGS sequence"/>
</dbReference>